<organism evidence="1 2">
    <name type="scientific">Gottschalkia purinilytica</name>
    <name type="common">Clostridium purinilyticum</name>
    <dbReference type="NCBI Taxonomy" id="1503"/>
    <lineage>
        <taxon>Bacteria</taxon>
        <taxon>Bacillati</taxon>
        <taxon>Bacillota</taxon>
        <taxon>Tissierellia</taxon>
        <taxon>Tissierellales</taxon>
        <taxon>Gottschalkiaceae</taxon>
        <taxon>Gottschalkia</taxon>
    </lineage>
</organism>
<evidence type="ECO:0000313" key="1">
    <source>
        <dbReference type="EMBL" id="KNF07895.1"/>
    </source>
</evidence>
<evidence type="ECO:0008006" key="3">
    <source>
        <dbReference type="Google" id="ProtNLM"/>
    </source>
</evidence>
<dbReference type="Proteomes" id="UP000037267">
    <property type="component" value="Unassembled WGS sequence"/>
</dbReference>
<sequence>MIRKEIASISLLTFILILITGCYNFNSTKLLKNSVEQKEQVNRVYRASGINQIFIDNYAGDISIEKSDNINEVQVKINRVVRGYEAEAVKEAKDKIDFDSTTSGDKLILKTKSHKVLNSKVHSLNNDFHFVIPSTIDNLEIRNNTGDVLVTGDFGKVVVNNNVGDVKLIGATNLYDAKVDTGDIKLDGVVKKGNISSSVGDVRMNLKKAYMDGSITFKTDISEIVISLPKDTKVQTNQKPSINKQFENIKISDEGMNLKFKCSDMTNIYVKNLE</sequence>
<dbReference type="EMBL" id="LGSS01000011">
    <property type="protein sequence ID" value="KNF07895.1"/>
    <property type="molecule type" value="Genomic_DNA"/>
</dbReference>
<dbReference type="STRING" id="1503.CLPU_11c00640"/>
<gene>
    <name evidence="1" type="ORF">CLPU_11c00640</name>
</gene>
<reference evidence="2" key="1">
    <citation type="submission" date="2015-07" db="EMBL/GenBank/DDBJ databases">
        <title>Draft genome sequence of the purine-degrading Gottschalkia purinilyticum DSM 1384 (formerly Clostridium purinilyticum).</title>
        <authorList>
            <person name="Poehlein A."/>
            <person name="Schiel-Bengelsdorf B."/>
            <person name="Bengelsdorf F.R."/>
            <person name="Daniel R."/>
            <person name="Duerre P."/>
        </authorList>
    </citation>
    <scope>NUCLEOTIDE SEQUENCE [LARGE SCALE GENOMIC DNA]</scope>
    <source>
        <strain evidence="2">DSM 1384</strain>
    </source>
</reference>
<comment type="caution">
    <text evidence="1">The sequence shown here is derived from an EMBL/GenBank/DDBJ whole genome shotgun (WGS) entry which is preliminary data.</text>
</comment>
<protein>
    <recommendedName>
        <fullName evidence="3">Adhesin domain-containing protein</fullName>
    </recommendedName>
</protein>
<dbReference type="AlphaFoldDB" id="A0A0L0W9A1"/>
<proteinExistence type="predicted"/>
<dbReference type="PROSITE" id="PS51257">
    <property type="entry name" value="PROKAR_LIPOPROTEIN"/>
    <property type="match status" value="1"/>
</dbReference>
<dbReference type="RefSeq" id="WP_050355804.1">
    <property type="nucleotide sequence ID" value="NZ_LGSS01000011.1"/>
</dbReference>
<keyword evidence="2" id="KW-1185">Reference proteome</keyword>
<name>A0A0L0W9A1_GOTPU</name>
<accession>A0A0L0W9A1</accession>
<evidence type="ECO:0000313" key="2">
    <source>
        <dbReference type="Proteomes" id="UP000037267"/>
    </source>
</evidence>